<gene>
    <name evidence="1" type="ORF">OPV22_005747</name>
</gene>
<reference evidence="1 2" key="1">
    <citation type="submission" date="2022-12" db="EMBL/GenBank/DDBJ databases">
        <title>Chromosome-scale assembly of the Ensete ventricosum genome.</title>
        <authorList>
            <person name="Dussert Y."/>
            <person name="Stocks J."/>
            <person name="Wendawek A."/>
            <person name="Woldeyes F."/>
            <person name="Nichols R.A."/>
            <person name="Borrell J.S."/>
        </authorList>
    </citation>
    <scope>NUCLEOTIDE SEQUENCE [LARGE SCALE GENOMIC DNA]</scope>
    <source>
        <strain evidence="2">cv. Maze</strain>
        <tissue evidence="1">Seeds</tissue>
    </source>
</reference>
<protein>
    <submittedName>
        <fullName evidence="1">Uncharacterized protein</fullName>
    </submittedName>
</protein>
<dbReference type="AlphaFoldDB" id="A0AAV8RJD3"/>
<sequence length="79" mass="8948">MLPASTILSRLINLTSDRTKNQERKRKRDILDIDLRRYSPAFVVDLLSTVIMARGVFCKICHGDTTLALNPKVKASFDV</sequence>
<name>A0AAV8RJD3_ENSVE</name>
<dbReference type="EMBL" id="JAQQAF010000002">
    <property type="protein sequence ID" value="KAJ8504861.1"/>
    <property type="molecule type" value="Genomic_DNA"/>
</dbReference>
<accession>A0AAV8RJD3</accession>
<organism evidence="1 2">
    <name type="scientific">Ensete ventricosum</name>
    <name type="common">Abyssinian banana</name>
    <name type="synonym">Musa ensete</name>
    <dbReference type="NCBI Taxonomy" id="4639"/>
    <lineage>
        <taxon>Eukaryota</taxon>
        <taxon>Viridiplantae</taxon>
        <taxon>Streptophyta</taxon>
        <taxon>Embryophyta</taxon>
        <taxon>Tracheophyta</taxon>
        <taxon>Spermatophyta</taxon>
        <taxon>Magnoliopsida</taxon>
        <taxon>Liliopsida</taxon>
        <taxon>Zingiberales</taxon>
        <taxon>Musaceae</taxon>
        <taxon>Ensete</taxon>
    </lineage>
</organism>
<proteinExistence type="predicted"/>
<evidence type="ECO:0000313" key="1">
    <source>
        <dbReference type="EMBL" id="KAJ8504861.1"/>
    </source>
</evidence>
<evidence type="ECO:0000313" key="2">
    <source>
        <dbReference type="Proteomes" id="UP001222027"/>
    </source>
</evidence>
<keyword evidence="2" id="KW-1185">Reference proteome</keyword>
<dbReference type="Proteomes" id="UP001222027">
    <property type="component" value="Unassembled WGS sequence"/>
</dbReference>
<comment type="caution">
    <text evidence="1">The sequence shown here is derived from an EMBL/GenBank/DDBJ whole genome shotgun (WGS) entry which is preliminary data.</text>
</comment>